<dbReference type="InterPro" id="IPR029068">
    <property type="entry name" value="Glyas_Bleomycin-R_OHBP_Dase"/>
</dbReference>
<dbReference type="AlphaFoldDB" id="A0A0C1R7J1"/>
<dbReference type="RefSeq" id="WP_038084540.1">
    <property type="nucleotide sequence ID" value="NZ_JHEG04000001.1"/>
</dbReference>
<dbReference type="InterPro" id="IPR037523">
    <property type="entry name" value="VOC_core"/>
</dbReference>
<dbReference type="STRING" id="1479485.DA73_0227275"/>
<dbReference type="EMBL" id="JHEG04000001">
    <property type="protein sequence ID" value="KAF3885731.1"/>
    <property type="molecule type" value="Genomic_DNA"/>
</dbReference>
<evidence type="ECO:0000313" key="3">
    <source>
        <dbReference type="EMBL" id="KIE08320.1"/>
    </source>
</evidence>
<dbReference type="EMBL" id="JHEG02000058">
    <property type="protein sequence ID" value="KIE08320.1"/>
    <property type="molecule type" value="Genomic_DNA"/>
</dbReference>
<dbReference type="Proteomes" id="UP000029738">
    <property type="component" value="Unassembled WGS sequence"/>
</dbReference>
<reference evidence="2" key="2">
    <citation type="submission" date="2019-11" db="EMBL/GenBank/DDBJ databases">
        <title>Improved Assembly of Tolypothrix boutellei genome.</title>
        <authorList>
            <person name="Sarangi A.N."/>
            <person name="Mukherjee M."/>
            <person name="Ghosh S."/>
            <person name="Singh D."/>
            <person name="Das A."/>
            <person name="Kant S."/>
            <person name="Prusty A."/>
            <person name="Tripathy S."/>
        </authorList>
    </citation>
    <scope>NUCLEOTIDE SEQUENCE</scope>
    <source>
        <strain evidence="2">VB521301</strain>
    </source>
</reference>
<organism evidence="3">
    <name type="scientific">Tolypothrix bouteillei VB521301</name>
    <dbReference type="NCBI Taxonomy" id="1479485"/>
    <lineage>
        <taxon>Bacteria</taxon>
        <taxon>Bacillati</taxon>
        <taxon>Cyanobacteriota</taxon>
        <taxon>Cyanophyceae</taxon>
        <taxon>Nostocales</taxon>
        <taxon>Tolypothrichaceae</taxon>
        <taxon>Tolypothrix</taxon>
    </lineage>
</organism>
<sequence length="124" mass="14112">MSIVKGLTKIIIYVKDMNTQARFYRDVLNLTAIDPTNVDDYKDVIWVEFATGECSLVLHLDKEKPLGQDRPKLAFSVNDMETAHKMLTERGAKLSDIRSRRPGLKVADGFDPEGNPFSIYYQES</sequence>
<accession>A0A0C1R7J1</accession>
<proteinExistence type="predicted"/>
<dbReference type="Gene3D" id="3.10.180.10">
    <property type="entry name" value="2,3-Dihydroxybiphenyl 1,2-Dioxygenase, domain 1"/>
    <property type="match status" value="1"/>
</dbReference>
<evidence type="ECO:0000259" key="1">
    <source>
        <dbReference type="PROSITE" id="PS51819"/>
    </source>
</evidence>
<dbReference type="PROSITE" id="PS51819">
    <property type="entry name" value="VOC"/>
    <property type="match status" value="1"/>
</dbReference>
<dbReference type="InterPro" id="IPR004360">
    <property type="entry name" value="Glyas_Fos-R_dOase_dom"/>
</dbReference>
<reference evidence="3" key="1">
    <citation type="journal article" date="2015" name="Genome Announc.">
        <title>Draft Genome Sequence of Tolypothrix boutellei Strain VB521301.</title>
        <authorList>
            <person name="Chandrababunaidu M.M."/>
            <person name="Singh D."/>
            <person name="Sen D."/>
            <person name="Bhan S."/>
            <person name="Das S."/>
            <person name="Gupta A."/>
            <person name="Adhikary S.P."/>
            <person name="Tripathy S."/>
        </authorList>
    </citation>
    <scope>NUCLEOTIDE SEQUENCE</scope>
    <source>
        <strain evidence="3">VB521301</strain>
    </source>
</reference>
<dbReference type="OrthoDB" id="9815599at2"/>
<protein>
    <submittedName>
        <fullName evidence="2">Glyoxalase/bleomycin resistance/dioxygenase family protein</fullName>
    </submittedName>
</protein>
<evidence type="ECO:0000313" key="4">
    <source>
        <dbReference type="Proteomes" id="UP000029738"/>
    </source>
</evidence>
<comment type="caution">
    <text evidence="3">The sequence shown here is derived from an EMBL/GenBank/DDBJ whole genome shotgun (WGS) entry which is preliminary data.</text>
</comment>
<gene>
    <name evidence="3" type="ORF">DA73_0227275</name>
    <name evidence="2" type="ORF">DA73_0400009855</name>
</gene>
<name>A0A0C1R7J1_9CYAN</name>
<feature type="domain" description="VOC" evidence="1">
    <location>
        <begin position="6"/>
        <end position="122"/>
    </location>
</feature>
<dbReference type="SUPFAM" id="SSF54593">
    <property type="entry name" value="Glyoxalase/Bleomycin resistance protein/Dihydroxybiphenyl dioxygenase"/>
    <property type="match status" value="1"/>
</dbReference>
<dbReference type="Pfam" id="PF00903">
    <property type="entry name" value="Glyoxalase"/>
    <property type="match status" value="1"/>
</dbReference>
<keyword evidence="4" id="KW-1185">Reference proteome</keyword>
<evidence type="ECO:0000313" key="2">
    <source>
        <dbReference type="EMBL" id="KAF3885731.1"/>
    </source>
</evidence>